<feature type="transmembrane region" description="Helical" evidence="1">
    <location>
        <begin position="6"/>
        <end position="28"/>
    </location>
</feature>
<accession>A0A1I6QDM4</accession>
<name>A0A1I6QDM4_9BACL</name>
<dbReference type="Proteomes" id="UP000198660">
    <property type="component" value="Unassembled WGS sequence"/>
</dbReference>
<sequence length="52" mass="6027">MGASLSLFEILICSFVTCNVLFFTILFIKEQLELPQYRPDNDYPADEQPRLS</sequence>
<keyword evidence="3" id="KW-1185">Reference proteome</keyword>
<evidence type="ECO:0000256" key="1">
    <source>
        <dbReference type="SAM" id="Phobius"/>
    </source>
</evidence>
<evidence type="ECO:0000313" key="3">
    <source>
        <dbReference type="Proteomes" id="UP000198660"/>
    </source>
</evidence>
<dbReference type="EMBL" id="FPAA01000003">
    <property type="protein sequence ID" value="SFS50544.1"/>
    <property type="molecule type" value="Genomic_DNA"/>
</dbReference>
<proteinExistence type="predicted"/>
<organism evidence="2 3">
    <name type="scientific">Marininema halotolerans</name>
    <dbReference type="NCBI Taxonomy" id="1155944"/>
    <lineage>
        <taxon>Bacteria</taxon>
        <taxon>Bacillati</taxon>
        <taxon>Bacillota</taxon>
        <taxon>Bacilli</taxon>
        <taxon>Bacillales</taxon>
        <taxon>Thermoactinomycetaceae</taxon>
        <taxon>Marininema</taxon>
    </lineage>
</organism>
<reference evidence="3" key="1">
    <citation type="submission" date="2016-10" db="EMBL/GenBank/DDBJ databases">
        <authorList>
            <person name="Varghese N."/>
            <person name="Submissions S."/>
        </authorList>
    </citation>
    <scope>NUCLEOTIDE SEQUENCE [LARGE SCALE GENOMIC DNA]</scope>
    <source>
        <strain evidence="3">DSM 45789</strain>
    </source>
</reference>
<evidence type="ECO:0000313" key="2">
    <source>
        <dbReference type="EMBL" id="SFS50544.1"/>
    </source>
</evidence>
<keyword evidence="1" id="KW-1133">Transmembrane helix</keyword>
<protein>
    <submittedName>
        <fullName evidence="2">Uncharacterized protein</fullName>
    </submittedName>
</protein>
<keyword evidence="1" id="KW-0812">Transmembrane</keyword>
<keyword evidence="1" id="KW-0472">Membrane</keyword>
<dbReference type="AlphaFoldDB" id="A0A1I6QDM4"/>
<gene>
    <name evidence="2" type="ORF">SAMN05444972_10382</name>
</gene>